<protein>
    <submittedName>
        <fullName evidence="1">GM16271</fullName>
    </submittedName>
</protein>
<reference evidence="1 2" key="1">
    <citation type="journal article" date="2007" name="Nature">
        <title>Evolution of genes and genomes on the Drosophila phylogeny.</title>
        <authorList>
            <consortium name="Drosophila 12 Genomes Consortium"/>
            <person name="Clark A.G."/>
            <person name="Eisen M.B."/>
            <person name="Smith D.R."/>
            <person name="Bergman C.M."/>
            <person name="Oliver B."/>
            <person name="Markow T.A."/>
            <person name="Kaufman T.C."/>
            <person name="Kellis M."/>
            <person name="Gelbart W."/>
            <person name="Iyer V.N."/>
            <person name="Pollard D.A."/>
            <person name="Sackton T.B."/>
            <person name="Larracuente A.M."/>
            <person name="Singh N.D."/>
            <person name="Abad J.P."/>
            <person name="Abt D.N."/>
            <person name="Adryan B."/>
            <person name="Aguade M."/>
            <person name="Akashi H."/>
            <person name="Anderson W.W."/>
            <person name="Aquadro C.F."/>
            <person name="Ardell D.H."/>
            <person name="Arguello R."/>
            <person name="Artieri C.G."/>
            <person name="Barbash D.A."/>
            <person name="Barker D."/>
            <person name="Barsanti P."/>
            <person name="Batterham P."/>
            <person name="Batzoglou S."/>
            <person name="Begun D."/>
            <person name="Bhutkar A."/>
            <person name="Blanco E."/>
            <person name="Bosak S.A."/>
            <person name="Bradley R.K."/>
            <person name="Brand A.D."/>
            <person name="Brent M.R."/>
            <person name="Brooks A.N."/>
            <person name="Brown R.H."/>
            <person name="Butlin R.K."/>
            <person name="Caggese C."/>
            <person name="Calvi B.R."/>
            <person name="Bernardo de Carvalho A."/>
            <person name="Caspi A."/>
            <person name="Castrezana S."/>
            <person name="Celniker S.E."/>
            <person name="Chang J.L."/>
            <person name="Chapple C."/>
            <person name="Chatterji S."/>
            <person name="Chinwalla A."/>
            <person name="Civetta A."/>
            <person name="Clifton S.W."/>
            <person name="Comeron J.M."/>
            <person name="Costello J.C."/>
            <person name="Coyne J.A."/>
            <person name="Daub J."/>
            <person name="David R.G."/>
            <person name="Delcher A.L."/>
            <person name="Delehaunty K."/>
            <person name="Do C.B."/>
            <person name="Ebling H."/>
            <person name="Edwards K."/>
            <person name="Eickbush T."/>
            <person name="Evans J.D."/>
            <person name="Filipski A."/>
            <person name="Findeiss S."/>
            <person name="Freyhult E."/>
            <person name="Fulton L."/>
            <person name="Fulton R."/>
            <person name="Garcia A.C."/>
            <person name="Gardiner A."/>
            <person name="Garfield D.A."/>
            <person name="Garvin B.E."/>
            <person name="Gibson G."/>
            <person name="Gilbert D."/>
            <person name="Gnerre S."/>
            <person name="Godfrey J."/>
            <person name="Good R."/>
            <person name="Gotea V."/>
            <person name="Gravely B."/>
            <person name="Greenberg A.J."/>
            <person name="Griffiths-Jones S."/>
            <person name="Gross S."/>
            <person name="Guigo R."/>
            <person name="Gustafson E.A."/>
            <person name="Haerty W."/>
            <person name="Hahn M.W."/>
            <person name="Halligan D.L."/>
            <person name="Halpern A.L."/>
            <person name="Halter G.M."/>
            <person name="Han M.V."/>
            <person name="Heger A."/>
            <person name="Hillier L."/>
            <person name="Hinrichs A.S."/>
            <person name="Holmes I."/>
            <person name="Hoskins R.A."/>
            <person name="Hubisz M.J."/>
            <person name="Hultmark D."/>
            <person name="Huntley M.A."/>
            <person name="Jaffe D.B."/>
            <person name="Jagadeeshan S."/>
            <person name="Jeck W.R."/>
            <person name="Johnson J."/>
            <person name="Jones C.D."/>
            <person name="Jordan W.C."/>
            <person name="Karpen G.H."/>
            <person name="Kataoka E."/>
            <person name="Keightley P.D."/>
            <person name="Kheradpour P."/>
            <person name="Kirkness E.F."/>
            <person name="Koerich L.B."/>
            <person name="Kristiansen K."/>
            <person name="Kudrna D."/>
            <person name="Kulathinal R.J."/>
            <person name="Kumar S."/>
            <person name="Kwok R."/>
            <person name="Lander E."/>
            <person name="Langley C.H."/>
            <person name="Lapoint R."/>
            <person name="Lazzaro B.P."/>
            <person name="Lee S.J."/>
            <person name="Levesque L."/>
            <person name="Li R."/>
            <person name="Lin C.F."/>
            <person name="Lin M.F."/>
            <person name="Lindblad-Toh K."/>
            <person name="Llopart A."/>
            <person name="Long M."/>
            <person name="Low L."/>
            <person name="Lozovsky E."/>
            <person name="Lu J."/>
            <person name="Luo M."/>
            <person name="Machado C.A."/>
            <person name="Makalowski W."/>
            <person name="Marzo M."/>
            <person name="Matsuda M."/>
            <person name="Matzkin L."/>
            <person name="McAllister B."/>
            <person name="McBride C.S."/>
            <person name="McKernan B."/>
            <person name="McKernan K."/>
            <person name="Mendez-Lago M."/>
            <person name="Minx P."/>
            <person name="Mollenhauer M.U."/>
            <person name="Montooth K."/>
            <person name="Mount S.M."/>
            <person name="Mu X."/>
            <person name="Myers E."/>
            <person name="Negre B."/>
            <person name="Newfeld S."/>
            <person name="Nielsen R."/>
            <person name="Noor M.A."/>
            <person name="O'Grady P."/>
            <person name="Pachter L."/>
            <person name="Papaceit M."/>
            <person name="Parisi M.J."/>
            <person name="Parisi M."/>
            <person name="Parts L."/>
            <person name="Pedersen J.S."/>
            <person name="Pesole G."/>
            <person name="Phillippy A.M."/>
            <person name="Ponting C.P."/>
            <person name="Pop M."/>
            <person name="Porcelli D."/>
            <person name="Powell J.R."/>
            <person name="Prohaska S."/>
            <person name="Pruitt K."/>
            <person name="Puig M."/>
            <person name="Quesneville H."/>
            <person name="Ram K.R."/>
            <person name="Rand D."/>
            <person name="Rasmussen M.D."/>
            <person name="Reed L.K."/>
            <person name="Reenan R."/>
            <person name="Reily A."/>
            <person name="Remington K.A."/>
            <person name="Rieger T.T."/>
            <person name="Ritchie M.G."/>
            <person name="Robin C."/>
            <person name="Rogers Y.H."/>
            <person name="Rohde C."/>
            <person name="Rozas J."/>
            <person name="Rubenfield M.J."/>
            <person name="Ruiz A."/>
            <person name="Russo S."/>
            <person name="Salzberg S.L."/>
            <person name="Sanchez-Gracia A."/>
            <person name="Saranga D.J."/>
            <person name="Sato H."/>
            <person name="Schaeffer S.W."/>
            <person name="Schatz M.C."/>
            <person name="Schlenke T."/>
            <person name="Schwartz R."/>
            <person name="Segarra C."/>
            <person name="Singh R.S."/>
            <person name="Sirot L."/>
            <person name="Sirota M."/>
            <person name="Sisneros N.B."/>
            <person name="Smith C.D."/>
            <person name="Smith T.F."/>
            <person name="Spieth J."/>
            <person name="Stage D.E."/>
            <person name="Stark A."/>
            <person name="Stephan W."/>
            <person name="Strausberg R.L."/>
            <person name="Strempel S."/>
            <person name="Sturgill D."/>
            <person name="Sutton G."/>
            <person name="Sutton G.G."/>
            <person name="Tao W."/>
            <person name="Teichmann S."/>
            <person name="Tobari Y.N."/>
            <person name="Tomimura Y."/>
            <person name="Tsolas J.M."/>
            <person name="Valente V.L."/>
            <person name="Venter E."/>
            <person name="Venter J.C."/>
            <person name="Vicario S."/>
            <person name="Vieira F.G."/>
            <person name="Vilella A.J."/>
            <person name="Villasante A."/>
            <person name="Walenz B."/>
            <person name="Wang J."/>
            <person name="Wasserman M."/>
            <person name="Watts T."/>
            <person name="Wilson D."/>
            <person name="Wilson R.K."/>
            <person name="Wing R.A."/>
            <person name="Wolfner M.F."/>
            <person name="Wong A."/>
            <person name="Wong G.K."/>
            <person name="Wu C.I."/>
            <person name="Wu G."/>
            <person name="Yamamoto D."/>
            <person name="Yang H.P."/>
            <person name="Yang S.P."/>
            <person name="Yorke J.A."/>
            <person name="Yoshida K."/>
            <person name="Zdobnov E."/>
            <person name="Zhang P."/>
            <person name="Zhang Y."/>
            <person name="Zimin A.V."/>
            <person name="Baldwin J."/>
            <person name="Abdouelleil A."/>
            <person name="Abdulkadir J."/>
            <person name="Abebe A."/>
            <person name="Abera B."/>
            <person name="Abreu J."/>
            <person name="Acer S.C."/>
            <person name="Aftuck L."/>
            <person name="Alexander A."/>
            <person name="An P."/>
            <person name="Anderson E."/>
            <person name="Anderson S."/>
            <person name="Arachi H."/>
            <person name="Azer M."/>
            <person name="Bachantsang P."/>
            <person name="Barry A."/>
            <person name="Bayul T."/>
            <person name="Berlin A."/>
            <person name="Bessette D."/>
            <person name="Bloom T."/>
            <person name="Blye J."/>
            <person name="Boguslavskiy L."/>
            <person name="Bonnet C."/>
            <person name="Boukhgalter B."/>
            <person name="Bourzgui I."/>
            <person name="Brown A."/>
            <person name="Cahill P."/>
            <person name="Channer S."/>
            <person name="Cheshatsang Y."/>
            <person name="Chuda L."/>
            <person name="Citroen M."/>
            <person name="Collymore A."/>
            <person name="Cooke P."/>
            <person name="Costello M."/>
            <person name="D'Aco K."/>
            <person name="Daza R."/>
            <person name="De Haan G."/>
            <person name="DeGray S."/>
            <person name="DeMaso C."/>
            <person name="Dhargay N."/>
            <person name="Dooley K."/>
            <person name="Dooley E."/>
            <person name="Doricent M."/>
            <person name="Dorje P."/>
            <person name="Dorjee K."/>
            <person name="Dupes A."/>
            <person name="Elong R."/>
            <person name="Falk J."/>
            <person name="Farina A."/>
            <person name="Faro S."/>
            <person name="Ferguson D."/>
            <person name="Fisher S."/>
            <person name="Foley C.D."/>
            <person name="Franke A."/>
            <person name="Friedrich D."/>
            <person name="Gadbois L."/>
            <person name="Gearin G."/>
            <person name="Gearin C.R."/>
            <person name="Giannoukos G."/>
            <person name="Goode T."/>
            <person name="Graham J."/>
            <person name="Grandbois E."/>
            <person name="Grewal S."/>
            <person name="Gyaltsen K."/>
            <person name="Hafez N."/>
            <person name="Hagos B."/>
            <person name="Hall J."/>
            <person name="Henson C."/>
            <person name="Hollinger A."/>
            <person name="Honan T."/>
            <person name="Huard M.D."/>
            <person name="Hughes L."/>
            <person name="Hurhula B."/>
            <person name="Husby M.E."/>
            <person name="Kamat A."/>
            <person name="Kanga B."/>
            <person name="Kashin S."/>
            <person name="Khazanovich D."/>
            <person name="Kisner P."/>
            <person name="Lance K."/>
            <person name="Lara M."/>
            <person name="Lee W."/>
            <person name="Lennon N."/>
            <person name="Letendre F."/>
            <person name="LeVine R."/>
            <person name="Lipovsky A."/>
            <person name="Liu X."/>
            <person name="Liu J."/>
            <person name="Liu S."/>
            <person name="Lokyitsang T."/>
            <person name="Lokyitsang Y."/>
            <person name="Lubonja R."/>
            <person name="Lui A."/>
            <person name="MacDonald P."/>
            <person name="Magnisalis V."/>
            <person name="Maru K."/>
            <person name="Matthews C."/>
            <person name="McCusker W."/>
            <person name="McDonough S."/>
            <person name="Mehta T."/>
            <person name="Meldrim J."/>
            <person name="Meneus L."/>
            <person name="Mihai O."/>
            <person name="Mihalev A."/>
            <person name="Mihova T."/>
            <person name="Mittelman R."/>
            <person name="Mlenga V."/>
            <person name="Montmayeur A."/>
            <person name="Mulrain L."/>
            <person name="Navidi A."/>
            <person name="Naylor J."/>
            <person name="Negash T."/>
            <person name="Nguyen T."/>
            <person name="Nguyen N."/>
            <person name="Nicol R."/>
            <person name="Norbu C."/>
            <person name="Norbu N."/>
            <person name="Novod N."/>
            <person name="O'Neill B."/>
            <person name="Osman S."/>
            <person name="Markiewicz E."/>
            <person name="Oyono O.L."/>
            <person name="Patti C."/>
            <person name="Phunkhang P."/>
            <person name="Pierre F."/>
            <person name="Priest M."/>
            <person name="Raghuraman S."/>
            <person name="Rege F."/>
            <person name="Reyes R."/>
            <person name="Rise C."/>
            <person name="Rogov P."/>
            <person name="Ross K."/>
            <person name="Ryan E."/>
            <person name="Settipalli S."/>
            <person name="Shea T."/>
            <person name="Sherpa N."/>
            <person name="Shi L."/>
            <person name="Shih D."/>
            <person name="Sparrow T."/>
            <person name="Spaulding J."/>
            <person name="Stalker J."/>
            <person name="Stange-Thomann N."/>
            <person name="Stavropoulos S."/>
            <person name="Stone C."/>
            <person name="Strader C."/>
            <person name="Tesfaye S."/>
            <person name="Thomson T."/>
            <person name="Thoulutsang Y."/>
            <person name="Thoulutsang D."/>
            <person name="Topham K."/>
            <person name="Topping I."/>
            <person name="Tsamla T."/>
            <person name="Vassiliev H."/>
            <person name="Vo A."/>
            <person name="Wangchuk T."/>
            <person name="Wangdi T."/>
            <person name="Weiand M."/>
            <person name="Wilkinson J."/>
            <person name="Wilson A."/>
            <person name="Yadav S."/>
            <person name="Young G."/>
            <person name="Yu Q."/>
            <person name="Zembek L."/>
            <person name="Zhong D."/>
            <person name="Zimmer A."/>
            <person name="Zwirko Z."/>
            <person name="Jaffe D.B."/>
            <person name="Alvarez P."/>
            <person name="Brockman W."/>
            <person name="Butler J."/>
            <person name="Chin C."/>
            <person name="Gnerre S."/>
            <person name="Grabherr M."/>
            <person name="Kleber M."/>
            <person name="Mauceli E."/>
            <person name="MacCallum I."/>
        </authorList>
    </citation>
    <scope>NUCLEOTIDE SEQUENCE [LARGE SCALE GENOMIC DNA]</scope>
    <source>
        <strain evidence="2">Rob3c / Tucson 14021-0248.25</strain>
    </source>
</reference>
<name>B4ILL5_DROSE</name>
<proteinExistence type="predicted"/>
<evidence type="ECO:0000313" key="2">
    <source>
        <dbReference type="Proteomes" id="UP000001292"/>
    </source>
</evidence>
<evidence type="ECO:0000313" key="1">
    <source>
        <dbReference type="EMBL" id="EDW54683.1"/>
    </source>
</evidence>
<dbReference type="EMBL" id="CH480877">
    <property type="protein sequence ID" value="EDW54683.1"/>
    <property type="molecule type" value="Genomic_DNA"/>
</dbReference>
<sequence length="94" mass="11433">MYPWSRWTYHHYGHRFNLGKELPTHRYHAYTPHRNPHDRSKFTNNVIEPGNIVSNKRMSQLQTHPLRSYISKNMTRSKHWTVGRLQNYDVNKLC</sequence>
<gene>
    <name evidence="1" type="primary">Dsec\GM16271</name>
    <name evidence="1" type="ORF">Dsec_GM16271</name>
</gene>
<dbReference type="Proteomes" id="UP000001292">
    <property type="component" value="Unassembled WGS sequence"/>
</dbReference>
<dbReference type="AlphaFoldDB" id="B4ILL5"/>
<keyword evidence="2" id="KW-1185">Reference proteome</keyword>
<dbReference type="HOGENOM" id="CLU_2388564_0_0_1"/>
<organism evidence="2">
    <name type="scientific">Drosophila sechellia</name>
    <name type="common">Fruit fly</name>
    <dbReference type="NCBI Taxonomy" id="7238"/>
    <lineage>
        <taxon>Eukaryota</taxon>
        <taxon>Metazoa</taxon>
        <taxon>Ecdysozoa</taxon>
        <taxon>Arthropoda</taxon>
        <taxon>Hexapoda</taxon>
        <taxon>Insecta</taxon>
        <taxon>Pterygota</taxon>
        <taxon>Neoptera</taxon>
        <taxon>Endopterygota</taxon>
        <taxon>Diptera</taxon>
        <taxon>Brachycera</taxon>
        <taxon>Muscomorpha</taxon>
        <taxon>Ephydroidea</taxon>
        <taxon>Drosophilidae</taxon>
        <taxon>Drosophila</taxon>
        <taxon>Sophophora</taxon>
    </lineage>
</organism>
<accession>B4ILL5</accession>